<dbReference type="InterPro" id="IPR017925">
    <property type="entry name" value="DHFR_CS"/>
</dbReference>
<dbReference type="CDD" id="cd00209">
    <property type="entry name" value="DHFR"/>
    <property type="match status" value="1"/>
</dbReference>
<dbReference type="PROSITE" id="PS51330">
    <property type="entry name" value="DHFR_2"/>
    <property type="match status" value="1"/>
</dbReference>
<dbReference type="EMBL" id="CP149822">
    <property type="protein sequence ID" value="WZN42657.1"/>
    <property type="molecule type" value="Genomic_DNA"/>
</dbReference>
<feature type="domain" description="DHFR" evidence="10">
    <location>
        <begin position="1"/>
        <end position="162"/>
    </location>
</feature>
<dbReference type="PROSITE" id="PS00075">
    <property type="entry name" value="DHFR_1"/>
    <property type="match status" value="1"/>
</dbReference>
<evidence type="ECO:0000256" key="3">
    <source>
        <dbReference type="ARBA" id="ARBA00012856"/>
    </source>
</evidence>
<dbReference type="RefSeq" id="WP_341837491.1">
    <property type="nucleotide sequence ID" value="NZ_CP149822.1"/>
</dbReference>
<evidence type="ECO:0000256" key="4">
    <source>
        <dbReference type="ARBA" id="ARBA00022563"/>
    </source>
</evidence>
<proteinExistence type="inferred from homology"/>
<dbReference type="InterPro" id="IPR024072">
    <property type="entry name" value="DHFR-like_dom_sf"/>
</dbReference>
<name>A0ABZ2YTF0_9BACT</name>
<dbReference type="Proteomes" id="UP001485459">
    <property type="component" value="Chromosome"/>
</dbReference>
<dbReference type="SUPFAM" id="SSF53597">
    <property type="entry name" value="Dihydrofolate reductase-like"/>
    <property type="match status" value="1"/>
</dbReference>
<dbReference type="InterPro" id="IPR001796">
    <property type="entry name" value="DHFR_dom"/>
</dbReference>
<keyword evidence="5 8" id="KW-0521">NADP</keyword>
<dbReference type="PANTHER" id="PTHR48069">
    <property type="entry name" value="DIHYDROFOLATE REDUCTASE"/>
    <property type="match status" value="1"/>
</dbReference>
<dbReference type="EC" id="1.5.1.3" evidence="3 8"/>
<evidence type="ECO:0000256" key="5">
    <source>
        <dbReference type="ARBA" id="ARBA00022857"/>
    </source>
</evidence>
<reference evidence="12" key="1">
    <citation type="submission" date="2024-03" db="EMBL/GenBank/DDBJ databases">
        <title>Chitinophaga horti sp. nov., isolated from garden soil.</title>
        <authorList>
            <person name="Lee D.S."/>
            <person name="Han D.M."/>
            <person name="Baek J.H."/>
            <person name="Choi D.G."/>
            <person name="Jeon J.H."/>
            <person name="Jeon C.O."/>
        </authorList>
    </citation>
    <scope>NUCLEOTIDE SEQUENCE [LARGE SCALE GENOMIC DNA]</scope>
    <source>
        <strain evidence="12">GPA1</strain>
    </source>
</reference>
<keyword evidence="6 8" id="KW-0560">Oxidoreductase</keyword>
<evidence type="ECO:0000256" key="8">
    <source>
        <dbReference type="PIRNR" id="PIRNR000194"/>
    </source>
</evidence>
<evidence type="ECO:0000313" key="11">
    <source>
        <dbReference type="EMBL" id="WZN42657.1"/>
    </source>
</evidence>
<dbReference type="PIRSF" id="PIRSF000194">
    <property type="entry name" value="DHFR"/>
    <property type="match status" value="1"/>
</dbReference>
<evidence type="ECO:0000256" key="6">
    <source>
        <dbReference type="ARBA" id="ARBA00023002"/>
    </source>
</evidence>
<dbReference type="Gene3D" id="3.40.430.10">
    <property type="entry name" value="Dihydrofolate Reductase, subunit A"/>
    <property type="match status" value="1"/>
</dbReference>
<dbReference type="PRINTS" id="PR00070">
    <property type="entry name" value="DHFR"/>
</dbReference>
<sequence length="163" mass="18429">MISVIVAASENNVIGINNQLPWKLPDDFKFFKNTTYGFPVIMGRKTFESLGGATLKGRHNIVITRQQDYAPAGVSVVHSLADALALAEQDDVKEIFVIGGMEIINQAWPQIDRIYLTRVHTTVEGDAFFPEVDPAEWKRVHAEDHPADEKHAYAFTFETWERK</sequence>
<keyword evidence="12" id="KW-1185">Reference proteome</keyword>
<comment type="catalytic activity">
    <reaction evidence="8">
        <text>(6S)-5,6,7,8-tetrahydrofolate + NADP(+) = 7,8-dihydrofolate + NADPH + H(+)</text>
        <dbReference type="Rhea" id="RHEA:15009"/>
        <dbReference type="ChEBI" id="CHEBI:15378"/>
        <dbReference type="ChEBI" id="CHEBI:57451"/>
        <dbReference type="ChEBI" id="CHEBI:57453"/>
        <dbReference type="ChEBI" id="CHEBI:57783"/>
        <dbReference type="ChEBI" id="CHEBI:58349"/>
        <dbReference type="EC" id="1.5.1.3"/>
    </reaction>
</comment>
<accession>A0ABZ2YTF0</accession>
<dbReference type="Pfam" id="PF00186">
    <property type="entry name" value="DHFR_1"/>
    <property type="match status" value="1"/>
</dbReference>
<comment type="function">
    <text evidence="7 8">Key enzyme in folate metabolism. Catalyzes an essential reaction for de novo glycine and purine synthesis, and for DNA precursor synthesis.</text>
</comment>
<gene>
    <name evidence="11" type="ORF">WJU16_06370</name>
</gene>
<evidence type="ECO:0000256" key="2">
    <source>
        <dbReference type="ARBA" id="ARBA00009539"/>
    </source>
</evidence>
<comment type="similarity">
    <text evidence="2 8 9">Belongs to the dihydrofolate reductase family.</text>
</comment>
<organism evidence="11 12">
    <name type="scientific">Chitinophaga pollutisoli</name>
    <dbReference type="NCBI Taxonomy" id="3133966"/>
    <lineage>
        <taxon>Bacteria</taxon>
        <taxon>Pseudomonadati</taxon>
        <taxon>Bacteroidota</taxon>
        <taxon>Chitinophagia</taxon>
        <taxon>Chitinophagales</taxon>
        <taxon>Chitinophagaceae</taxon>
        <taxon>Chitinophaga</taxon>
    </lineage>
</organism>
<evidence type="ECO:0000256" key="9">
    <source>
        <dbReference type="RuleBase" id="RU004474"/>
    </source>
</evidence>
<keyword evidence="4 8" id="KW-0554">One-carbon metabolism</keyword>
<dbReference type="GO" id="GO:0004146">
    <property type="term" value="F:dihydrofolate reductase activity"/>
    <property type="evidence" value="ECO:0007669"/>
    <property type="project" value="UniProtKB-EC"/>
</dbReference>
<dbReference type="InterPro" id="IPR012259">
    <property type="entry name" value="DHFR"/>
</dbReference>
<protein>
    <recommendedName>
        <fullName evidence="3 8">Dihydrofolate reductase</fullName>
        <ecNumber evidence="3 8">1.5.1.3</ecNumber>
    </recommendedName>
</protein>
<evidence type="ECO:0000313" key="12">
    <source>
        <dbReference type="Proteomes" id="UP001485459"/>
    </source>
</evidence>
<evidence type="ECO:0000256" key="1">
    <source>
        <dbReference type="ARBA" id="ARBA00004903"/>
    </source>
</evidence>
<dbReference type="PANTHER" id="PTHR48069:SF3">
    <property type="entry name" value="DIHYDROFOLATE REDUCTASE"/>
    <property type="match status" value="1"/>
</dbReference>
<evidence type="ECO:0000256" key="7">
    <source>
        <dbReference type="ARBA" id="ARBA00025067"/>
    </source>
</evidence>
<comment type="pathway">
    <text evidence="1 8">Cofactor biosynthesis; tetrahydrofolate biosynthesis; 5,6,7,8-tetrahydrofolate from 7,8-dihydrofolate: step 1/1.</text>
</comment>
<evidence type="ECO:0000259" key="10">
    <source>
        <dbReference type="PROSITE" id="PS51330"/>
    </source>
</evidence>